<dbReference type="EMBL" id="JANTQA010000063">
    <property type="protein sequence ID" value="KAJ3426840.1"/>
    <property type="molecule type" value="Genomic_DNA"/>
</dbReference>
<proteinExistence type="predicted"/>
<sequence length="369" mass="43997">MFETLLLLSKKQHFDKKPMTNYQLSLLRKKQRILEIALRNALPKSPQRLSDLNILALRSRDLVSFYQKSSPQKSARMTKTIKQNQKKRRINKHKSRKKLDFEISPMKTKKELSALLENTKKSFPEGKNKTQEETQLLKSNKVIEKEFEDFLNNDMIGGERSIRKRNEEQGLRFLEEDQGIGFSLSSESEAEEMKDSNSKQEQSLKLINSLLKQYQKEVFKDQTQEKEVLSTPNKTLENMEENPKVLEEENSELLEEEIVDILTEEIHPDFVQNDIWKNHQEKTFSEITINTQKTQVNPPKQNKEQLRKKRRKHRRKRRQRMKKKFQEPENWPIMSAPKLKIENFLKQVKLGNQPSRKRKYRQTKNCFIQ</sequence>
<feature type="region of interest" description="Disordered" evidence="2">
    <location>
        <begin position="295"/>
        <end position="327"/>
    </location>
</feature>
<accession>A0AAV7YE50</accession>
<evidence type="ECO:0000256" key="1">
    <source>
        <dbReference type="SAM" id="Coils"/>
    </source>
</evidence>
<gene>
    <name evidence="3" type="ORF">M0812_26410</name>
</gene>
<feature type="compositionally biased region" description="Basic residues" evidence="2">
    <location>
        <begin position="306"/>
        <end position="323"/>
    </location>
</feature>
<keyword evidence="1" id="KW-0175">Coiled coil</keyword>
<feature type="coiled-coil region" evidence="1">
    <location>
        <begin position="197"/>
        <end position="256"/>
    </location>
</feature>
<dbReference type="Proteomes" id="UP001146793">
    <property type="component" value="Unassembled WGS sequence"/>
</dbReference>
<evidence type="ECO:0000256" key="2">
    <source>
        <dbReference type="SAM" id="MobiDB-lite"/>
    </source>
</evidence>
<name>A0AAV7YE50_9EUKA</name>
<protein>
    <submittedName>
        <fullName evidence="3">Uncharacterized protein</fullName>
    </submittedName>
</protein>
<comment type="caution">
    <text evidence="3">The sequence shown here is derived from an EMBL/GenBank/DDBJ whole genome shotgun (WGS) entry which is preliminary data.</text>
</comment>
<evidence type="ECO:0000313" key="4">
    <source>
        <dbReference type="Proteomes" id="UP001146793"/>
    </source>
</evidence>
<reference evidence="3" key="1">
    <citation type="submission" date="2022-08" db="EMBL/GenBank/DDBJ databases">
        <title>Novel sulphate-reducing endosymbionts in the free-living metamonad Anaeramoeba.</title>
        <authorList>
            <person name="Jerlstrom-Hultqvist J."/>
            <person name="Cepicka I."/>
            <person name="Gallot-Lavallee L."/>
            <person name="Salas-Leiva D."/>
            <person name="Curtis B.A."/>
            <person name="Zahonova K."/>
            <person name="Pipaliya S."/>
            <person name="Dacks J."/>
            <person name="Roger A.J."/>
        </authorList>
    </citation>
    <scope>NUCLEOTIDE SEQUENCE</scope>
    <source>
        <strain evidence="3">Busselton2</strain>
    </source>
</reference>
<dbReference type="AlphaFoldDB" id="A0AAV7YE50"/>
<organism evidence="3 4">
    <name type="scientific">Anaeramoeba flamelloides</name>
    <dbReference type="NCBI Taxonomy" id="1746091"/>
    <lineage>
        <taxon>Eukaryota</taxon>
        <taxon>Metamonada</taxon>
        <taxon>Anaeramoebidae</taxon>
        <taxon>Anaeramoeba</taxon>
    </lineage>
</organism>
<evidence type="ECO:0000313" key="3">
    <source>
        <dbReference type="EMBL" id="KAJ3426840.1"/>
    </source>
</evidence>